<dbReference type="STRING" id="451379.A0A0N5AS44"/>
<dbReference type="AlphaFoldDB" id="A0A0N5AS44"/>
<sequence>ASVYFRRSSLAAKRAEEKQRQATISLSLKSLESLPSKKVVFHSDSEDEPVVSEMFVNRHFGKRGAKLAKLEAKFGHDARFRMDEKFMDSDDEKLKYKIFYQILKAPGFRRFDPENELHLQWVESTKKKKKKENENPDDVLCEGKDDSFSFLKSIGRKPDINLESNASDDIKENKVEVRGYFQLKDDSVYRSSDINLISSTVPVSSAFFLSDNDNEVIQGLKYFRRKRSIEDIRNKWCNVRHGIIKVSFILLDSTDSWFDSCNFVFLFIYIEKEYFCHIRNGFKILII</sequence>
<protein>
    <submittedName>
        <fullName evidence="2">NUC153 domain-containing protein</fullName>
    </submittedName>
</protein>
<dbReference type="Proteomes" id="UP000046393">
    <property type="component" value="Unplaced"/>
</dbReference>
<organism evidence="1 2">
    <name type="scientific">Syphacia muris</name>
    <dbReference type="NCBI Taxonomy" id="451379"/>
    <lineage>
        <taxon>Eukaryota</taxon>
        <taxon>Metazoa</taxon>
        <taxon>Ecdysozoa</taxon>
        <taxon>Nematoda</taxon>
        <taxon>Chromadorea</taxon>
        <taxon>Rhabditida</taxon>
        <taxon>Spirurina</taxon>
        <taxon>Oxyuridomorpha</taxon>
        <taxon>Oxyuroidea</taxon>
        <taxon>Oxyuridae</taxon>
        <taxon>Syphacia</taxon>
    </lineage>
</organism>
<accession>A0A0N5AS44</accession>
<keyword evidence="1" id="KW-1185">Reference proteome</keyword>
<proteinExistence type="predicted"/>
<evidence type="ECO:0000313" key="2">
    <source>
        <dbReference type="WBParaSite" id="SMUV_0000759401-mRNA-1"/>
    </source>
</evidence>
<name>A0A0N5AS44_9BILA</name>
<evidence type="ECO:0000313" key="1">
    <source>
        <dbReference type="Proteomes" id="UP000046393"/>
    </source>
</evidence>
<reference evidence="2" key="1">
    <citation type="submission" date="2017-02" db="UniProtKB">
        <authorList>
            <consortium name="WormBaseParasite"/>
        </authorList>
    </citation>
    <scope>IDENTIFICATION</scope>
</reference>
<dbReference type="WBParaSite" id="SMUV_0000759401-mRNA-1">
    <property type="protein sequence ID" value="SMUV_0000759401-mRNA-1"/>
    <property type="gene ID" value="SMUV_0000759401"/>
</dbReference>